<protein>
    <submittedName>
        <fullName evidence="1">Uncharacterized protein</fullName>
    </submittedName>
</protein>
<evidence type="ECO:0000313" key="1">
    <source>
        <dbReference type="EMBL" id="GIX69596.1"/>
    </source>
</evidence>
<accession>A0AAV4MDV3</accession>
<evidence type="ECO:0000313" key="2">
    <source>
        <dbReference type="Proteomes" id="UP001054837"/>
    </source>
</evidence>
<dbReference type="EMBL" id="BPLQ01000287">
    <property type="protein sequence ID" value="GIX69596.1"/>
    <property type="molecule type" value="Genomic_DNA"/>
</dbReference>
<keyword evidence="2" id="KW-1185">Reference proteome</keyword>
<dbReference type="AlphaFoldDB" id="A0AAV4MDV3"/>
<gene>
    <name evidence="1" type="ORF">CDAR_305351</name>
</gene>
<dbReference type="Proteomes" id="UP001054837">
    <property type="component" value="Unassembled WGS sequence"/>
</dbReference>
<reference evidence="1 2" key="1">
    <citation type="submission" date="2021-06" db="EMBL/GenBank/DDBJ databases">
        <title>Caerostris darwini draft genome.</title>
        <authorList>
            <person name="Kono N."/>
            <person name="Arakawa K."/>
        </authorList>
    </citation>
    <scope>NUCLEOTIDE SEQUENCE [LARGE SCALE GENOMIC DNA]</scope>
</reference>
<sequence length="171" mass="20377">MDMEEISFFIPENDLHEAQSFLSKSQEIELINPRSYALDAVTKYRKLISWWIFVRSTPRIMVYDFKFLFHCVKSCKLPFFSENIESLGSIISTFIENYEILKKELISFSEKVEDFLECAVHFDPETSDEYFQMHNDVVMFGCDILQYFVDCKECFDDYIDLRNELAEPFLL</sequence>
<comment type="caution">
    <text evidence="1">The sequence shown here is derived from an EMBL/GenBank/DDBJ whole genome shotgun (WGS) entry which is preliminary data.</text>
</comment>
<organism evidence="1 2">
    <name type="scientific">Caerostris darwini</name>
    <dbReference type="NCBI Taxonomy" id="1538125"/>
    <lineage>
        <taxon>Eukaryota</taxon>
        <taxon>Metazoa</taxon>
        <taxon>Ecdysozoa</taxon>
        <taxon>Arthropoda</taxon>
        <taxon>Chelicerata</taxon>
        <taxon>Arachnida</taxon>
        <taxon>Araneae</taxon>
        <taxon>Araneomorphae</taxon>
        <taxon>Entelegynae</taxon>
        <taxon>Araneoidea</taxon>
        <taxon>Araneidae</taxon>
        <taxon>Caerostris</taxon>
    </lineage>
</organism>
<proteinExistence type="predicted"/>
<name>A0AAV4MDV3_9ARAC</name>